<dbReference type="Proteomes" id="UP000829364">
    <property type="component" value="Chromosome 6"/>
</dbReference>
<feature type="compositionally biased region" description="Low complexity" evidence="1">
    <location>
        <begin position="170"/>
        <end position="179"/>
    </location>
</feature>
<evidence type="ECO:0000313" key="2">
    <source>
        <dbReference type="EMBL" id="UNI20572.1"/>
    </source>
</evidence>
<dbReference type="RefSeq" id="XP_047844053.1">
    <property type="nucleotide sequence ID" value="XM_047992603.1"/>
</dbReference>
<sequence>MSLHSATCSSAPDPSRARAHHRQLRLRPCPPRLPLHRQGPIRPKEGAFAFFSQCHDIGEGMEGLVLLQLAPGGPRPLLTLVGRRGCRVYAAHDCEAQKGPPPAMPSRTWRHPSEVFFCERAVTSESGGIIKSSSPVGSCFLELRPGFGGAGSLGRAEEGGGGGDPGGALAGSLARLPSTAPAPAPAARL</sequence>
<accession>A0A9Q8QL75</accession>
<feature type="compositionally biased region" description="Pro residues" evidence="1">
    <location>
        <begin position="180"/>
        <end position="189"/>
    </location>
</feature>
<dbReference type="KEGG" id="ptkz:JDV02_010862"/>
<dbReference type="AlphaFoldDB" id="A0A9Q8QL75"/>
<feature type="region of interest" description="Disordered" evidence="1">
    <location>
        <begin position="152"/>
        <end position="189"/>
    </location>
</feature>
<dbReference type="GeneID" id="72072779"/>
<feature type="compositionally biased region" description="Polar residues" evidence="1">
    <location>
        <begin position="1"/>
        <end position="12"/>
    </location>
</feature>
<feature type="region of interest" description="Disordered" evidence="1">
    <location>
        <begin position="1"/>
        <end position="38"/>
    </location>
</feature>
<evidence type="ECO:0000256" key="1">
    <source>
        <dbReference type="SAM" id="MobiDB-lite"/>
    </source>
</evidence>
<protein>
    <submittedName>
        <fullName evidence="2">Uncharacterized protein</fullName>
    </submittedName>
</protein>
<keyword evidence="3" id="KW-1185">Reference proteome</keyword>
<dbReference type="EMBL" id="CP086359">
    <property type="protein sequence ID" value="UNI20572.1"/>
    <property type="molecule type" value="Genomic_DNA"/>
</dbReference>
<gene>
    <name evidence="2" type="ORF">JDV02_010862</name>
</gene>
<reference evidence="2" key="1">
    <citation type="submission" date="2021-11" db="EMBL/GenBank/DDBJ databases">
        <title>Purpureocillium_takamizusanense_genome.</title>
        <authorList>
            <person name="Nguyen N.-H."/>
        </authorList>
    </citation>
    <scope>NUCLEOTIDE SEQUENCE</scope>
    <source>
        <strain evidence="2">PT3</strain>
    </source>
</reference>
<name>A0A9Q8QL75_9HYPO</name>
<evidence type="ECO:0000313" key="3">
    <source>
        <dbReference type="Proteomes" id="UP000829364"/>
    </source>
</evidence>
<proteinExistence type="predicted"/>
<organism evidence="2 3">
    <name type="scientific">Purpureocillium takamizusanense</name>
    <dbReference type="NCBI Taxonomy" id="2060973"/>
    <lineage>
        <taxon>Eukaryota</taxon>
        <taxon>Fungi</taxon>
        <taxon>Dikarya</taxon>
        <taxon>Ascomycota</taxon>
        <taxon>Pezizomycotina</taxon>
        <taxon>Sordariomycetes</taxon>
        <taxon>Hypocreomycetidae</taxon>
        <taxon>Hypocreales</taxon>
        <taxon>Ophiocordycipitaceae</taxon>
        <taxon>Purpureocillium</taxon>
    </lineage>
</organism>
<feature type="compositionally biased region" description="Gly residues" evidence="1">
    <location>
        <begin position="159"/>
        <end position="169"/>
    </location>
</feature>